<name>A0ABW8NEU3_9GAMM</name>
<gene>
    <name evidence="5" type="ORF">WG929_03570</name>
</gene>
<dbReference type="Gene3D" id="1.10.260.40">
    <property type="entry name" value="lambda repressor-like DNA-binding domains"/>
    <property type="match status" value="1"/>
</dbReference>
<evidence type="ECO:0000313" key="6">
    <source>
        <dbReference type="Proteomes" id="UP001620597"/>
    </source>
</evidence>
<dbReference type="Gene3D" id="2.10.109.10">
    <property type="entry name" value="Umud Fragment, subunit A"/>
    <property type="match status" value="1"/>
</dbReference>
<evidence type="ECO:0000256" key="2">
    <source>
        <dbReference type="ARBA" id="ARBA00023125"/>
    </source>
</evidence>
<evidence type="ECO:0000256" key="3">
    <source>
        <dbReference type="ARBA" id="ARBA00023163"/>
    </source>
</evidence>
<keyword evidence="1" id="KW-0805">Transcription regulation</keyword>
<evidence type="ECO:0000313" key="5">
    <source>
        <dbReference type="EMBL" id="MFK4751483.1"/>
    </source>
</evidence>
<evidence type="ECO:0000259" key="4">
    <source>
        <dbReference type="PROSITE" id="PS50943"/>
    </source>
</evidence>
<dbReference type="EMBL" id="JBBKTX010000003">
    <property type="protein sequence ID" value="MFK4751483.1"/>
    <property type="molecule type" value="Genomic_DNA"/>
</dbReference>
<dbReference type="PROSITE" id="PS50943">
    <property type="entry name" value="HTH_CROC1"/>
    <property type="match status" value="1"/>
</dbReference>
<dbReference type="InterPro" id="IPR010982">
    <property type="entry name" value="Lambda_DNA-bd_dom_sf"/>
</dbReference>
<dbReference type="SUPFAM" id="SSF51306">
    <property type="entry name" value="LexA/Signal peptidase"/>
    <property type="match status" value="1"/>
</dbReference>
<dbReference type="CDD" id="cd00093">
    <property type="entry name" value="HTH_XRE"/>
    <property type="match status" value="1"/>
</dbReference>
<dbReference type="InterPro" id="IPR036286">
    <property type="entry name" value="LexA/Signal_pep-like_sf"/>
</dbReference>
<keyword evidence="3" id="KW-0804">Transcription</keyword>
<sequence>MSFELFSDRISHLLDSFKNTSAFAREVGVSESVVRRWRDGTSEPSRKNLEAIAKASGARIEWLVLGTGTMTNSDQVDGHVKESAAGYKIEDDYAFIPGYNIQVSAGPGRFAGSEEVSRKLAFRRKWLNFKGLHEKDLAVVFAKGDSMEPTISDNDTIMIDTSDTRPQDGRMYVIRVEDSLVVKRVSLVPGQGVLLISDNKDYPPNLVKFNGSNPDLEVIGRVVWVGKDY</sequence>
<dbReference type="Proteomes" id="UP001620597">
    <property type="component" value="Unassembled WGS sequence"/>
</dbReference>
<dbReference type="SUPFAM" id="SSF47413">
    <property type="entry name" value="lambda repressor-like DNA-binding domains"/>
    <property type="match status" value="1"/>
</dbReference>
<dbReference type="CDD" id="cd06529">
    <property type="entry name" value="S24_LexA-like"/>
    <property type="match status" value="1"/>
</dbReference>
<comment type="caution">
    <text evidence="5">The sequence shown here is derived from an EMBL/GenBank/DDBJ whole genome shotgun (WGS) entry which is preliminary data.</text>
</comment>
<dbReference type="InterPro" id="IPR039418">
    <property type="entry name" value="LexA-like"/>
</dbReference>
<evidence type="ECO:0000256" key="1">
    <source>
        <dbReference type="ARBA" id="ARBA00023015"/>
    </source>
</evidence>
<keyword evidence="2" id="KW-0238">DNA-binding</keyword>
<reference evidence="5 6" key="1">
    <citation type="submission" date="2024-03" db="EMBL/GenBank/DDBJ databases">
        <title>High-quality draft genome sequence of Oceanobacter sp. wDCs-4.</title>
        <authorList>
            <person name="Dong C."/>
        </authorList>
    </citation>
    <scope>NUCLEOTIDE SEQUENCE [LARGE SCALE GENOMIC DNA]</scope>
    <source>
        <strain evidence="6">wDCs-4</strain>
    </source>
</reference>
<dbReference type="InterPro" id="IPR015927">
    <property type="entry name" value="Peptidase_S24_S26A/B/C"/>
</dbReference>
<feature type="domain" description="HTH cro/C1-type" evidence="4">
    <location>
        <begin position="21"/>
        <end position="63"/>
    </location>
</feature>
<dbReference type="RefSeq" id="WP_416204937.1">
    <property type="nucleotide sequence ID" value="NZ_JBBKTX010000003.1"/>
</dbReference>
<accession>A0ABW8NEU3</accession>
<dbReference type="Pfam" id="PF00717">
    <property type="entry name" value="Peptidase_S24"/>
    <property type="match status" value="1"/>
</dbReference>
<dbReference type="Pfam" id="PF01381">
    <property type="entry name" value="HTH_3"/>
    <property type="match status" value="1"/>
</dbReference>
<protein>
    <submittedName>
        <fullName evidence="5">Helix-turn-helix transcriptional regulator</fullName>
    </submittedName>
</protein>
<dbReference type="PANTHER" id="PTHR40661">
    <property type="match status" value="1"/>
</dbReference>
<keyword evidence="6" id="KW-1185">Reference proteome</keyword>
<dbReference type="PANTHER" id="PTHR40661:SF3">
    <property type="entry name" value="FELS-1 PROPHAGE TRANSCRIPTIONAL REGULATOR"/>
    <property type="match status" value="1"/>
</dbReference>
<proteinExistence type="predicted"/>
<dbReference type="InterPro" id="IPR001387">
    <property type="entry name" value="Cro/C1-type_HTH"/>
</dbReference>
<organism evidence="5 6">
    <name type="scientific">Oceanobacter antarcticus</name>
    <dbReference type="NCBI Taxonomy" id="3133425"/>
    <lineage>
        <taxon>Bacteria</taxon>
        <taxon>Pseudomonadati</taxon>
        <taxon>Pseudomonadota</taxon>
        <taxon>Gammaproteobacteria</taxon>
        <taxon>Oceanospirillales</taxon>
        <taxon>Oceanospirillaceae</taxon>
        <taxon>Oceanobacter</taxon>
    </lineage>
</organism>